<evidence type="ECO:0000256" key="1">
    <source>
        <dbReference type="SAM" id="Phobius"/>
    </source>
</evidence>
<evidence type="ECO:0000313" key="3">
    <source>
        <dbReference type="Proteomes" id="UP000768471"/>
    </source>
</evidence>
<comment type="caution">
    <text evidence="2">The sequence shown here is derived from an EMBL/GenBank/DDBJ whole genome shotgun (WGS) entry which is preliminary data.</text>
</comment>
<dbReference type="Proteomes" id="UP000768471">
    <property type="component" value="Unassembled WGS sequence"/>
</dbReference>
<dbReference type="EMBL" id="JACSGR010000008">
    <property type="protein sequence ID" value="MBH5330140.1"/>
    <property type="molecule type" value="Genomic_DNA"/>
</dbReference>
<sequence>MENADYLAARREVCEWSFGSTLLNGWATLFGAAALLSVISRILLLTRQHRVMWILLLLLVLLAVALGLAVRAWRRRARLGGKPQFLRLEEEGIRYCLAGAGEGFVGYDGLQFVNLRGGNFPTKMLLQYREPGQTGVLPHKITLDLGKIRPLPSQGSRLWRDSASEAMKVAEEIRRRCKPGQLYGKLVF</sequence>
<feature type="transmembrane region" description="Helical" evidence="1">
    <location>
        <begin position="51"/>
        <end position="73"/>
    </location>
</feature>
<keyword evidence="3" id="KW-1185">Reference proteome</keyword>
<accession>A0ABS0ND04</accession>
<name>A0ABS0ND04_9NEIS</name>
<gene>
    <name evidence="2" type="ORF">H9Q10_10740</name>
</gene>
<keyword evidence="1" id="KW-0812">Transmembrane</keyword>
<keyword evidence="1" id="KW-0472">Membrane</keyword>
<keyword evidence="1" id="KW-1133">Transmembrane helix</keyword>
<organism evidence="2 3">
    <name type="scientific">Eikenella glucosivorans</name>
    <dbReference type="NCBI Taxonomy" id="2766967"/>
    <lineage>
        <taxon>Bacteria</taxon>
        <taxon>Pseudomonadati</taxon>
        <taxon>Pseudomonadota</taxon>
        <taxon>Betaproteobacteria</taxon>
        <taxon>Neisseriales</taxon>
        <taxon>Neisseriaceae</taxon>
        <taxon>Eikenella</taxon>
    </lineage>
</organism>
<dbReference type="RefSeq" id="WP_197903981.1">
    <property type="nucleotide sequence ID" value="NZ_JACSGR010000008.1"/>
</dbReference>
<evidence type="ECO:0000313" key="2">
    <source>
        <dbReference type="EMBL" id="MBH5330140.1"/>
    </source>
</evidence>
<proteinExistence type="predicted"/>
<reference evidence="2 3" key="1">
    <citation type="submission" date="2020-09" db="EMBL/GenBank/DDBJ databases">
        <title>Eikenella S3660 sp. nov., isolated from a throat swab.</title>
        <authorList>
            <person name="Buhl M."/>
        </authorList>
    </citation>
    <scope>NUCLEOTIDE SEQUENCE [LARGE SCALE GENOMIC DNA]</scope>
    <source>
        <strain evidence="2 3">S3360</strain>
    </source>
</reference>
<protein>
    <submittedName>
        <fullName evidence="2">Uncharacterized protein</fullName>
    </submittedName>
</protein>
<feature type="transmembrane region" description="Helical" evidence="1">
    <location>
        <begin position="21"/>
        <end position="45"/>
    </location>
</feature>